<name>A0A494V0B4_9ACTN</name>
<sequence length="158" mass="17143">MGVDPDTLAVYDSEELEDEFGDTLFDEDEPVVTTGTDGPWTWAWEWGGRHGLDERILRAVSRGTEAVALHYNEKPMHGFRYAVDGDVVVGFDTLRPVAPTGLDPWRLGPYMRPLGLTAGQAAGPHAVLALAENAFGLRVTPAGDGERRWGGSLRALPA</sequence>
<dbReference type="Pfam" id="PF20062">
    <property type="entry name" value="DUF6461"/>
    <property type="match status" value="1"/>
</dbReference>
<evidence type="ECO:0000313" key="2">
    <source>
        <dbReference type="Proteomes" id="UP000282170"/>
    </source>
</evidence>
<dbReference type="Proteomes" id="UP000282170">
    <property type="component" value="Plasmid p1"/>
</dbReference>
<gene>
    <name evidence="1" type="ORF">CNQ36_33160</name>
</gene>
<keyword evidence="1" id="KW-0614">Plasmid</keyword>
<organism evidence="1 2">
    <name type="scientific">Streptomyces fungicidicus</name>
    <dbReference type="NCBI Taxonomy" id="68203"/>
    <lineage>
        <taxon>Bacteria</taxon>
        <taxon>Bacillati</taxon>
        <taxon>Actinomycetota</taxon>
        <taxon>Actinomycetes</taxon>
        <taxon>Kitasatosporales</taxon>
        <taxon>Streptomycetaceae</taxon>
        <taxon>Streptomyces</taxon>
    </lineage>
</organism>
<reference evidence="1 2" key="1">
    <citation type="submission" date="2017-09" db="EMBL/GenBank/DDBJ databases">
        <authorList>
            <person name="Zhang H."/>
            <person name="Hu S."/>
            <person name="Xu J."/>
            <person name="He Z."/>
        </authorList>
    </citation>
    <scope>NUCLEOTIDE SEQUENCE [LARGE SCALE GENOMIC DNA]</scope>
    <source>
        <strain evidence="1 2">TXX3120</strain>
        <plasmid evidence="1 2">p1</plasmid>
    </source>
</reference>
<dbReference type="KEGG" id="sfug:CNQ36_33160"/>
<dbReference type="EMBL" id="CP023408">
    <property type="protein sequence ID" value="AYL40523.1"/>
    <property type="molecule type" value="Genomic_DNA"/>
</dbReference>
<accession>A0A494V0B4</accession>
<geneLocation type="plasmid" evidence="1 2">
    <name>p1</name>
</geneLocation>
<evidence type="ECO:0000313" key="1">
    <source>
        <dbReference type="EMBL" id="AYL40523.1"/>
    </source>
</evidence>
<keyword evidence="2" id="KW-1185">Reference proteome</keyword>
<dbReference type="InterPro" id="IPR045592">
    <property type="entry name" value="DUF6461"/>
</dbReference>
<protein>
    <submittedName>
        <fullName evidence="1">Uncharacterized protein</fullName>
    </submittedName>
</protein>
<dbReference type="AlphaFoldDB" id="A0A494V0B4"/>
<proteinExistence type="predicted"/>